<organism evidence="2 3">
    <name type="scientific">Amycolatopsis marina</name>
    <dbReference type="NCBI Taxonomy" id="490629"/>
    <lineage>
        <taxon>Bacteria</taxon>
        <taxon>Bacillati</taxon>
        <taxon>Actinomycetota</taxon>
        <taxon>Actinomycetes</taxon>
        <taxon>Pseudonocardiales</taxon>
        <taxon>Pseudonocardiaceae</taxon>
        <taxon>Amycolatopsis</taxon>
    </lineage>
</organism>
<sequence length="173" mass="17290">MNGKIARSIAAVAVGSLLLVATGGMASAGTLGGKGTSSTEAAGAEVLELRDHLTKVAYAGDVKSTKDALQRLDPLLGDLSAGQVYAIQADAQETAGTAQGHRSETARVLADPSATARQVPAVPGLPPLPDPLSMVSELLQTLLSTLTSLVSGLLGSAPALPVPELPVPEVPAP</sequence>
<accession>A0A1I1CES3</accession>
<protein>
    <submittedName>
        <fullName evidence="2">Uncharacterized protein</fullName>
    </submittedName>
</protein>
<evidence type="ECO:0000256" key="1">
    <source>
        <dbReference type="SAM" id="SignalP"/>
    </source>
</evidence>
<name>A0A1I1CES3_9PSEU</name>
<dbReference type="RefSeq" id="WP_091678412.1">
    <property type="nucleotide sequence ID" value="NZ_FOKG01000027.1"/>
</dbReference>
<feature type="signal peptide" evidence="1">
    <location>
        <begin position="1"/>
        <end position="26"/>
    </location>
</feature>
<keyword evidence="3" id="KW-1185">Reference proteome</keyword>
<proteinExistence type="predicted"/>
<gene>
    <name evidence="2" type="ORF">SAMN05216266_12746</name>
</gene>
<evidence type="ECO:0000313" key="2">
    <source>
        <dbReference type="EMBL" id="SFB61145.1"/>
    </source>
</evidence>
<keyword evidence="1" id="KW-0732">Signal</keyword>
<dbReference type="Proteomes" id="UP000243799">
    <property type="component" value="Unassembled WGS sequence"/>
</dbReference>
<dbReference type="AlphaFoldDB" id="A0A1I1CES3"/>
<dbReference type="EMBL" id="FOKG01000027">
    <property type="protein sequence ID" value="SFB61145.1"/>
    <property type="molecule type" value="Genomic_DNA"/>
</dbReference>
<dbReference type="OrthoDB" id="3629183at2"/>
<evidence type="ECO:0000313" key="3">
    <source>
        <dbReference type="Proteomes" id="UP000243799"/>
    </source>
</evidence>
<reference evidence="3" key="1">
    <citation type="submission" date="2016-10" db="EMBL/GenBank/DDBJ databases">
        <authorList>
            <person name="Varghese N."/>
            <person name="Submissions S."/>
        </authorList>
    </citation>
    <scope>NUCLEOTIDE SEQUENCE [LARGE SCALE GENOMIC DNA]</scope>
    <source>
        <strain evidence="3">CGMCC 4.3568</strain>
    </source>
</reference>
<feature type="chain" id="PRO_5038463807" evidence="1">
    <location>
        <begin position="27"/>
        <end position="173"/>
    </location>
</feature>